<proteinExistence type="predicted"/>
<evidence type="ECO:0000313" key="1">
    <source>
        <dbReference type="EMBL" id="KNC79012.1"/>
    </source>
</evidence>
<evidence type="ECO:0000313" key="2">
    <source>
        <dbReference type="Proteomes" id="UP000054560"/>
    </source>
</evidence>
<keyword evidence="2" id="KW-1185">Reference proteome</keyword>
<sequence length="223" mass="25383">MAIVSKLLGLTKRRKSYMSMEANDSISMKSENYSSPIYIQDASLCSSVKDSNRLQSISEDDISAVVVSDCFTDMCTNNVLTNSNMAIPCRKGYYVQYKTRDHVVAGKYKVEERNAADLILSANKNGIVAYNLENMEILYQYPWASIENIRHEDNTLKRTDSRSKSSKDFLGVHRKDGGVFVIESDHISEFKEAIFKHHTDPGTLKWIDTKLAIKANAHRYMYI</sequence>
<dbReference type="RefSeq" id="XP_014152914.1">
    <property type="nucleotide sequence ID" value="XM_014297439.1"/>
</dbReference>
<accession>A0A0L0FQF8</accession>
<organism evidence="1 2">
    <name type="scientific">Sphaeroforma arctica JP610</name>
    <dbReference type="NCBI Taxonomy" id="667725"/>
    <lineage>
        <taxon>Eukaryota</taxon>
        <taxon>Ichthyosporea</taxon>
        <taxon>Ichthyophonida</taxon>
        <taxon>Sphaeroforma</taxon>
    </lineage>
</organism>
<dbReference type="AlphaFoldDB" id="A0A0L0FQF8"/>
<gene>
    <name evidence="1" type="ORF">SARC_08572</name>
</gene>
<dbReference type="Proteomes" id="UP000054560">
    <property type="component" value="Unassembled WGS sequence"/>
</dbReference>
<name>A0A0L0FQF8_9EUKA</name>
<reference evidence="1 2" key="1">
    <citation type="submission" date="2011-02" db="EMBL/GenBank/DDBJ databases">
        <title>The Genome Sequence of Sphaeroforma arctica JP610.</title>
        <authorList>
            <consortium name="The Broad Institute Genome Sequencing Platform"/>
            <person name="Russ C."/>
            <person name="Cuomo C."/>
            <person name="Young S.K."/>
            <person name="Zeng Q."/>
            <person name="Gargeya S."/>
            <person name="Alvarado L."/>
            <person name="Berlin A."/>
            <person name="Chapman S.B."/>
            <person name="Chen Z."/>
            <person name="Freedman E."/>
            <person name="Gellesch M."/>
            <person name="Goldberg J."/>
            <person name="Griggs A."/>
            <person name="Gujja S."/>
            <person name="Heilman E."/>
            <person name="Heiman D."/>
            <person name="Howarth C."/>
            <person name="Mehta T."/>
            <person name="Neiman D."/>
            <person name="Pearson M."/>
            <person name="Roberts A."/>
            <person name="Saif S."/>
            <person name="Shea T."/>
            <person name="Shenoy N."/>
            <person name="Sisk P."/>
            <person name="Stolte C."/>
            <person name="Sykes S."/>
            <person name="White J."/>
            <person name="Yandava C."/>
            <person name="Burger G."/>
            <person name="Gray M.W."/>
            <person name="Holland P.W.H."/>
            <person name="King N."/>
            <person name="Lang F.B.F."/>
            <person name="Roger A.J."/>
            <person name="Ruiz-Trillo I."/>
            <person name="Haas B."/>
            <person name="Nusbaum C."/>
            <person name="Birren B."/>
        </authorList>
    </citation>
    <scope>NUCLEOTIDE SEQUENCE [LARGE SCALE GENOMIC DNA]</scope>
    <source>
        <strain evidence="1 2">JP610</strain>
    </source>
</reference>
<dbReference type="EMBL" id="KQ242380">
    <property type="protein sequence ID" value="KNC79012.1"/>
    <property type="molecule type" value="Genomic_DNA"/>
</dbReference>
<dbReference type="GeneID" id="25909076"/>
<protein>
    <submittedName>
        <fullName evidence="1">Uncharacterized protein</fullName>
    </submittedName>
</protein>